<name>A0A9D4KQT9_DREPO</name>
<dbReference type="EMBL" id="JAIWYP010000004">
    <property type="protein sequence ID" value="KAH3844008.1"/>
    <property type="molecule type" value="Genomic_DNA"/>
</dbReference>
<reference evidence="1" key="2">
    <citation type="submission" date="2020-11" db="EMBL/GenBank/DDBJ databases">
        <authorList>
            <person name="McCartney M.A."/>
            <person name="Auch B."/>
            <person name="Kono T."/>
            <person name="Mallez S."/>
            <person name="Becker A."/>
            <person name="Gohl D.M."/>
            <person name="Silverstein K.A.T."/>
            <person name="Koren S."/>
            <person name="Bechman K.B."/>
            <person name="Herman A."/>
            <person name="Abrahante J.E."/>
            <person name="Garbe J."/>
        </authorList>
    </citation>
    <scope>NUCLEOTIDE SEQUENCE</scope>
    <source>
        <strain evidence="1">Duluth1</strain>
        <tissue evidence="1">Whole animal</tissue>
    </source>
</reference>
<gene>
    <name evidence="1" type="ORF">DPMN_117549</name>
</gene>
<sequence length="50" mass="5307">MDAFCFCDTECFSCCTGCDCSAGKLFSVCLDCDVTVAVASADRVSSIFRC</sequence>
<protein>
    <submittedName>
        <fullName evidence="1">Uncharacterized protein</fullName>
    </submittedName>
</protein>
<dbReference type="AlphaFoldDB" id="A0A9D4KQT9"/>
<evidence type="ECO:0000313" key="2">
    <source>
        <dbReference type="Proteomes" id="UP000828390"/>
    </source>
</evidence>
<keyword evidence="2" id="KW-1185">Reference proteome</keyword>
<organism evidence="1 2">
    <name type="scientific">Dreissena polymorpha</name>
    <name type="common">Zebra mussel</name>
    <name type="synonym">Mytilus polymorpha</name>
    <dbReference type="NCBI Taxonomy" id="45954"/>
    <lineage>
        <taxon>Eukaryota</taxon>
        <taxon>Metazoa</taxon>
        <taxon>Spiralia</taxon>
        <taxon>Lophotrochozoa</taxon>
        <taxon>Mollusca</taxon>
        <taxon>Bivalvia</taxon>
        <taxon>Autobranchia</taxon>
        <taxon>Heteroconchia</taxon>
        <taxon>Euheterodonta</taxon>
        <taxon>Imparidentia</taxon>
        <taxon>Neoheterodontei</taxon>
        <taxon>Myida</taxon>
        <taxon>Dreissenoidea</taxon>
        <taxon>Dreissenidae</taxon>
        <taxon>Dreissena</taxon>
    </lineage>
</organism>
<reference evidence="1" key="1">
    <citation type="journal article" date="2019" name="bioRxiv">
        <title>The Genome of the Zebra Mussel, Dreissena polymorpha: A Resource for Invasive Species Research.</title>
        <authorList>
            <person name="McCartney M.A."/>
            <person name="Auch B."/>
            <person name="Kono T."/>
            <person name="Mallez S."/>
            <person name="Zhang Y."/>
            <person name="Obille A."/>
            <person name="Becker A."/>
            <person name="Abrahante J.E."/>
            <person name="Garbe J."/>
            <person name="Badalamenti J.P."/>
            <person name="Herman A."/>
            <person name="Mangelson H."/>
            <person name="Liachko I."/>
            <person name="Sullivan S."/>
            <person name="Sone E.D."/>
            <person name="Koren S."/>
            <person name="Silverstein K.A.T."/>
            <person name="Beckman K.B."/>
            <person name="Gohl D.M."/>
        </authorList>
    </citation>
    <scope>NUCLEOTIDE SEQUENCE</scope>
    <source>
        <strain evidence="1">Duluth1</strain>
        <tissue evidence="1">Whole animal</tissue>
    </source>
</reference>
<accession>A0A9D4KQT9</accession>
<comment type="caution">
    <text evidence="1">The sequence shown here is derived from an EMBL/GenBank/DDBJ whole genome shotgun (WGS) entry which is preliminary data.</text>
</comment>
<dbReference type="Proteomes" id="UP000828390">
    <property type="component" value="Unassembled WGS sequence"/>
</dbReference>
<evidence type="ECO:0000313" key="1">
    <source>
        <dbReference type="EMBL" id="KAH3844008.1"/>
    </source>
</evidence>
<proteinExistence type="predicted"/>